<comment type="caution">
    <text evidence="2">The sequence shown here is derived from an EMBL/GenBank/DDBJ whole genome shotgun (WGS) entry which is preliminary data.</text>
</comment>
<sequence length="115" mass="13300">MWPWIIWIIWFADQSVLLVVLFYVLCGVLMNFESYTQLSGGWSYGQLVAALVWAPIGLKFIYYIFFGVEKGVENRLGDYGVERLPPETGKAQYPSVLDVSNDAQPLQRLTRRRTY</sequence>
<organism evidence="2 3">
    <name type="scientific">Xylaria grammica</name>
    <dbReference type="NCBI Taxonomy" id="363999"/>
    <lineage>
        <taxon>Eukaryota</taxon>
        <taxon>Fungi</taxon>
        <taxon>Dikarya</taxon>
        <taxon>Ascomycota</taxon>
        <taxon>Pezizomycotina</taxon>
        <taxon>Sordariomycetes</taxon>
        <taxon>Xylariomycetidae</taxon>
        <taxon>Xylariales</taxon>
        <taxon>Xylariaceae</taxon>
        <taxon>Xylaria</taxon>
    </lineage>
</organism>
<reference evidence="2 3" key="1">
    <citation type="submission" date="2018-12" db="EMBL/GenBank/DDBJ databases">
        <title>Draft genome sequence of Xylaria grammica IHI A82.</title>
        <authorList>
            <person name="Buettner E."/>
            <person name="Kellner H."/>
        </authorList>
    </citation>
    <scope>NUCLEOTIDE SEQUENCE [LARGE SCALE GENOMIC DNA]</scope>
    <source>
        <strain evidence="2 3">IHI A82</strain>
    </source>
</reference>
<dbReference type="AlphaFoldDB" id="A0A439D213"/>
<evidence type="ECO:0000313" key="2">
    <source>
        <dbReference type="EMBL" id="RWA08479.1"/>
    </source>
</evidence>
<keyword evidence="3" id="KW-1185">Reference proteome</keyword>
<evidence type="ECO:0000256" key="1">
    <source>
        <dbReference type="SAM" id="Phobius"/>
    </source>
</evidence>
<feature type="transmembrane region" description="Helical" evidence="1">
    <location>
        <begin position="7"/>
        <end position="32"/>
    </location>
</feature>
<keyword evidence="1" id="KW-1133">Transmembrane helix</keyword>
<name>A0A439D213_9PEZI</name>
<feature type="transmembrane region" description="Helical" evidence="1">
    <location>
        <begin position="44"/>
        <end position="65"/>
    </location>
</feature>
<dbReference type="Proteomes" id="UP000286045">
    <property type="component" value="Unassembled WGS sequence"/>
</dbReference>
<accession>A0A439D213</accession>
<dbReference type="EMBL" id="RYZI01000198">
    <property type="protein sequence ID" value="RWA08479.1"/>
    <property type="molecule type" value="Genomic_DNA"/>
</dbReference>
<evidence type="ECO:0000313" key="3">
    <source>
        <dbReference type="Proteomes" id="UP000286045"/>
    </source>
</evidence>
<keyword evidence="1" id="KW-0472">Membrane</keyword>
<gene>
    <name evidence="2" type="ORF">EKO27_g6639</name>
</gene>
<proteinExistence type="predicted"/>
<protein>
    <submittedName>
        <fullName evidence="2">Uncharacterized protein</fullName>
    </submittedName>
</protein>
<keyword evidence="1" id="KW-0812">Transmembrane</keyword>